<evidence type="ECO:0000313" key="2">
    <source>
        <dbReference type="EMBL" id="MCB4821095.1"/>
    </source>
</evidence>
<organism evidence="2 3">
    <name type="scientific">Roseicella aerolata</name>
    <dbReference type="NCBI Taxonomy" id="2883479"/>
    <lineage>
        <taxon>Bacteria</taxon>
        <taxon>Pseudomonadati</taxon>
        <taxon>Pseudomonadota</taxon>
        <taxon>Alphaproteobacteria</taxon>
        <taxon>Acetobacterales</taxon>
        <taxon>Roseomonadaceae</taxon>
        <taxon>Roseicella</taxon>
    </lineage>
</organism>
<protein>
    <submittedName>
        <fullName evidence="2">GNAT family N-acetyltransferase</fullName>
    </submittedName>
</protein>
<dbReference type="RefSeq" id="WP_226605324.1">
    <property type="nucleotide sequence ID" value="NZ_JAJAQI010000005.1"/>
</dbReference>
<dbReference type="SUPFAM" id="SSF55729">
    <property type="entry name" value="Acyl-CoA N-acyltransferases (Nat)"/>
    <property type="match status" value="1"/>
</dbReference>
<gene>
    <name evidence="2" type="ORF">LHA35_05035</name>
</gene>
<dbReference type="Pfam" id="PF00583">
    <property type="entry name" value="Acetyltransf_1"/>
    <property type="match status" value="1"/>
</dbReference>
<evidence type="ECO:0000313" key="3">
    <source>
        <dbReference type="Proteomes" id="UP001139311"/>
    </source>
</evidence>
<dbReference type="PROSITE" id="PS51186">
    <property type="entry name" value="GNAT"/>
    <property type="match status" value="1"/>
</dbReference>
<sequence>MDAAWRLMTEADLPAVVALADRLHPHHPEAPAVFAERRALAPLGCRVLALGDRLLGYAVGHPWTGEGPPLLDSLLGSLPARPGAWHLHDIALVPAARGAGHAAAVLRSLLADPSPLRTTLVAIPGSGAYWARHGFRDVPVRDPLALATYGEGARFMARPA</sequence>
<dbReference type="Proteomes" id="UP001139311">
    <property type="component" value="Unassembled WGS sequence"/>
</dbReference>
<reference evidence="2" key="1">
    <citation type="submission" date="2021-10" db="EMBL/GenBank/DDBJ databases">
        <title>Roseicella aerolatum sp. nov., isolated from aerosols of e-waste dismantling site.</title>
        <authorList>
            <person name="Qin T."/>
        </authorList>
    </citation>
    <scope>NUCLEOTIDE SEQUENCE</scope>
    <source>
        <strain evidence="2">GB24</strain>
    </source>
</reference>
<dbReference type="AlphaFoldDB" id="A0A9X1L9F0"/>
<dbReference type="InterPro" id="IPR000182">
    <property type="entry name" value="GNAT_dom"/>
</dbReference>
<evidence type="ECO:0000259" key="1">
    <source>
        <dbReference type="PROSITE" id="PS51186"/>
    </source>
</evidence>
<dbReference type="InterPro" id="IPR016181">
    <property type="entry name" value="Acyl_CoA_acyltransferase"/>
</dbReference>
<comment type="caution">
    <text evidence="2">The sequence shown here is derived from an EMBL/GenBank/DDBJ whole genome shotgun (WGS) entry which is preliminary data.</text>
</comment>
<proteinExistence type="predicted"/>
<dbReference type="Gene3D" id="3.40.630.30">
    <property type="match status" value="1"/>
</dbReference>
<keyword evidence="3" id="KW-1185">Reference proteome</keyword>
<dbReference type="GO" id="GO:0016747">
    <property type="term" value="F:acyltransferase activity, transferring groups other than amino-acyl groups"/>
    <property type="evidence" value="ECO:0007669"/>
    <property type="project" value="InterPro"/>
</dbReference>
<accession>A0A9X1L9F0</accession>
<name>A0A9X1L9F0_9PROT</name>
<feature type="domain" description="N-acetyltransferase" evidence="1">
    <location>
        <begin position="3"/>
        <end position="160"/>
    </location>
</feature>
<dbReference type="EMBL" id="JAJAQI010000005">
    <property type="protein sequence ID" value="MCB4821095.1"/>
    <property type="molecule type" value="Genomic_DNA"/>
</dbReference>